<dbReference type="AlphaFoldDB" id="A0A2R6AXE7"/>
<dbReference type="Pfam" id="PF00121">
    <property type="entry name" value="TIM"/>
    <property type="match status" value="1"/>
</dbReference>
<dbReference type="InterPro" id="IPR013785">
    <property type="entry name" value="Aldolase_TIM"/>
</dbReference>
<gene>
    <name evidence="2" type="ORF">B9Q03_05270</name>
</gene>
<evidence type="ECO:0000313" key="3">
    <source>
        <dbReference type="Proteomes" id="UP000240322"/>
    </source>
</evidence>
<dbReference type="SUPFAM" id="SSF51351">
    <property type="entry name" value="Triosephosphate isomerase (TIM)"/>
    <property type="match status" value="1"/>
</dbReference>
<dbReference type="Gene3D" id="3.20.20.70">
    <property type="entry name" value="Aldolase class I"/>
    <property type="match status" value="1"/>
</dbReference>
<dbReference type="GO" id="GO:0006096">
    <property type="term" value="P:glycolytic process"/>
    <property type="evidence" value="ECO:0007669"/>
    <property type="project" value="UniProtKB-UniPathway"/>
</dbReference>
<dbReference type="Proteomes" id="UP000240322">
    <property type="component" value="Unassembled WGS sequence"/>
</dbReference>
<accession>A0A2R6AXE7</accession>
<dbReference type="EMBL" id="NEXE01000037">
    <property type="protein sequence ID" value="PSN91037.1"/>
    <property type="molecule type" value="Genomic_DNA"/>
</dbReference>
<reference evidence="2 3" key="1">
    <citation type="submission" date="2017-04" db="EMBL/GenBank/DDBJ databases">
        <title>Novel microbial lineages endemic to geothermal iron-oxide mats fill important gaps in the evolutionary history of Archaea.</title>
        <authorList>
            <person name="Jay Z.J."/>
            <person name="Beam J.P."/>
            <person name="Dlakic M."/>
            <person name="Rusch D.B."/>
            <person name="Kozubal M.A."/>
            <person name="Inskeep W.P."/>
        </authorList>
    </citation>
    <scope>NUCLEOTIDE SEQUENCE [LARGE SCALE GENOMIC DNA]</scope>
    <source>
        <strain evidence="2">OSP_D</strain>
    </source>
</reference>
<dbReference type="GO" id="GO:0004807">
    <property type="term" value="F:triose-phosphate isomerase activity"/>
    <property type="evidence" value="ECO:0007669"/>
    <property type="project" value="InterPro"/>
</dbReference>
<dbReference type="InterPro" id="IPR000652">
    <property type="entry name" value="Triosephosphate_isomerase"/>
</dbReference>
<protein>
    <submittedName>
        <fullName evidence="2">Uncharacterized protein</fullName>
    </submittedName>
</protein>
<comment type="caution">
    <text evidence="2">The sequence shown here is derived from an EMBL/GenBank/DDBJ whole genome shotgun (WGS) entry which is preliminary data.</text>
</comment>
<evidence type="ECO:0000256" key="1">
    <source>
        <dbReference type="ARBA" id="ARBA00023235"/>
    </source>
</evidence>
<organism evidence="2 3">
    <name type="scientific">Candidatus Marsarchaeota G2 archaeon OSP_D</name>
    <dbReference type="NCBI Taxonomy" id="1978157"/>
    <lineage>
        <taxon>Archaea</taxon>
        <taxon>Candidatus Marsarchaeota</taxon>
        <taxon>Candidatus Marsarchaeota group 2</taxon>
    </lineage>
</organism>
<keyword evidence="1" id="KW-0413">Isomerase</keyword>
<dbReference type="NCBIfam" id="NF003302">
    <property type="entry name" value="PRK04302.1"/>
    <property type="match status" value="1"/>
</dbReference>
<dbReference type="UniPathway" id="UPA00109">
    <property type="reaction ID" value="UER00189"/>
</dbReference>
<evidence type="ECO:0000313" key="2">
    <source>
        <dbReference type="EMBL" id="PSN91037.1"/>
    </source>
</evidence>
<sequence>MKPVVFLNFKSYPQAAGKEGLELAQTALDVAEEHDVELYIAPQLVDTSMFCYSGIPVFAQHCDPVIGNGGTGKISMETLTKLHVKGLLINHSEYPQGVEEILFLVSEARRRGLKSCVCIPDEKLLEALRNSAPDFLAVEPPELIGGNISVSSAKPELLSSVFGFVAVNMRSTRGICGAGIKSAEDVRKAKALGAAGVLVASGYVLADNPRRALEDLVSGFG</sequence>
<name>A0A2R6AXE7_9ARCH</name>
<proteinExistence type="predicted"/>
<dbReference type="PROSITE" id="PS51440">
    <property type="entry name" value="TIM_2"/>
    <property type="match status" value="1"/>
</dbReference>
<dbReference type="InterPro" id="IPR035990">
    <property type="entry name" value="TIM_sf"/>
</dbReference>
<dbReference type="UniPathway" id="UPA00138"/>
<dbReference type="GO" id="GO:0006094">
    <property type="term" value="P:gluconeogenesis"/>
    <property type="evidence" value="ECO:0007669"/>
    <property type="project" value="UniProtKB-UniPathway"/>
</dbReference>